<reference evidence="2 3" key="1">
    <citation type="journal article" date="2017" name="Nat. Ecol. Evol.">
        <title>Scallop genome provides insights into evolution of bilaterian karyotype and development.</title>
        <authorList>
            <person name="Wang S."/>
            <person name="Zhang J."/>
            <person name="Jiao W."/>
            <person name="Li J."/>
            <person name="Xun X."/>
            <person name="Sun Y."/>
            <person name="Guo X."/>
            <person name="Huan P."/>
            <person name="Dong B."/>
            <person name="Zhang L."/>
            <person name="Hu X."/>
            <person name="Sun X."/>
            <person name="Wang J."/>
            <person name="Zhao C."/>
            <person name="Wang Y."/>
            <person name="Wang D."/>
            <person name="Huang X."/>
            <person name="Wang R."/>
            <person name="Lv J."/>
            <person name="Li Y."/>
            <person name="Zhang Z."/>
            <person name="Liu B."/>
            <person name="Lu W."/>
            <person name="Hui Y."/>
            <person name="Liang J."/>
            <person name="Zhou Z."/>
            <person name="Hou R."/>
            <person name="Li X."/>
            <person name="Liu Y."/>
            <person name="Li H."/>
            <person name="Ning X."/>
            <person name="Lin Y."/>
            <person name="Zhao L."/>
            <person name="Xing Q."/>
            <person name="Dou J."/>
            <person name="Li Y."/>
            <person name="Mao J."/>
            <person name="Guo H."/>
            <person name="Dou H."/>
            <person name="Li T."/>
            <person name="Mu C."/>
            <person name="Jiang W."/>
            <person name="Fu Q."/>
            <person name="Fu X."/>
            <person name="Miao Y."/>
            <person name="Liu J."/>
            <person name="Yu Q."/>
            <person name="Li R."/>
            <person name="Liao H."/>
            <person name="Li X."/>
            <person name="Kong Y."/>
            <person name="Jiang Z."/>
            <person name="Chourrout D."/>
            <person name="Li R."/>
            <person name="Bao Z."/>
        </authorList>
    </citation>
    <scope>NUCLEOTIDE SEQUENCE [LARGE SCALE GENOMIC DNA]</scope>
    <source>
        <strain evidence="2 3">PY_sf001</strain>
    </source>
</reference>
<sequence>MRSEIKCDVEISISADGEDNDTIQVPPCLQAATLGSNATPLTCTKDAVRLPKRYMQRLYHAKANREYKPSPTQTKDSTEHREKDLNTALKWIKQEIMEMKEQDKSLMKQFIDLRSTIVQLRCMFEVHSSSSDISSMSGSNMSLEDVLRPGSPMGSPHHLSPIEDIDETTEFRSRTSSLLAPSKKSPVTHIKWKSNEFI</sequence>
<dbReference type="InterPro" id="IPR039499">
    <property type="entry name" value="LURA1/LRA25"/>
</dbReference>
<dbReference type="EMBL" id="NEDP02004686">
    <property type="protein sequence ID" value="OWF44757.1"/>
    <property type="molecule type" value="Genomic_DNA"/>
</dbReference>
<proteinExistence type="predicted"/>
<dbReference type="InterPro" id="IPR051771">
    <property type="entry name" value="FAM167_domain"/>
</dbReference>
<protein>
    <submittedName>
        <fullName evidence="2">Uncharacterized protein</fullName>
    </submittedName>
</protein>
<name>A0A210Q7N6_MIZYE</name>
<dbReference type="PANTHER" id="PTHR32289">
    <property type="entry name" value="PROTEIN FAM167A"/>
    <property type="match status" value="1"/>
</dbReference>
<comment type="caution">
    <text evidence="2">The sequence shown here is derived from an EMBL/GenBank/DDBJ whole genome shotgun (WGS) entry which is preliminary data.</text>
</comment>
<dbReference type="OrthoDB" id="5965452at2759"/>
<dbReference type="AlphaFoldDB" id="A0A210Q7N6"/>
<dbReference type="Pfam" id="PF14854">
    <property type="entry name" value="LURAP"/>
    <property type="match status" value="1"/>
</dbReference>
<dbReference type="Proteomes" id="UP000242188">
    <property type="component" value="Unassembled WGS sequence"/>
</dbReference>
<organism evidence="2 3">
    <name type="scientific">Mizuhopecten yessoensis</name>
    <name type="common">Japanese scallop</name>
    <name type="synonym">Patinopecten yessoensis</name>
    <dbReference type="NCBI Taxonomy" id="6573"/>
    <lineage>
        <taxon>Eukaryota</taxon>
        <taxon>Metazoa</taxon>
        <taxon>Spiralia</taxon>
        <taxon>Lophotrochozoa</taxon>
        <taxon>Mollusca</taxon>
        <taxon>Bivalvia</taxon>
        <taxon>Autobranchia</taxon>
        <taxon>Pteriomorphia</taxon>
        <taxon>Pectinida</taxon>
        <taxon>Pectinoidea</taxon>
        <taxon>Pectinidae</taxon>
        <taxon>Mizuhopecten</taxon>
    </lineage>
</organism>
<dbReference type="PANTHER" id="PTHR32289:SF1">
    <property type="entry name" value="PROTEIN FAM167A-LIKE"/>
    <property type="match status" value="1"/>
</dbReference>
<keyword evidence="3" id="KW-1185">Reference proteome</keyword>
<evidence type="ECO:0000313" key="3">
    <source>
        <dbReference type="Proteomes" id="UP000242188"/>
    </source>
</evidence>
<accession>A0A210Q7N6</accession>
<feature type="region of interest" description="Disordered" evidence="1">
    <location>
        <begin position="60"/>
        <end position="82"/>
    </location>
</feature>
<evidence type="ECO:0000256" key="1">
    <source>
        <dbReference type="SAM" id="MobiDB-lite"/>
    </source>
</evidence>
<evidence type="ECO:0000313" key="2">
    <source>
        <dbReference type="EMBL" id="OWF44757.1"/>
    </source>
</evidence>
<gene>
    <name evidence="2" type="ORF">KP79_PYT08004</name>
</gene>